<dbReference type="CDD" id="cd06445">
    <property type="entry name" value="ATase"/>
    <property type="match status" value="1"/>
</dbReference>
<dbReference type="EMBL" id="CP051151">
    <property type="protein sequence ID" value="QLY40135.1"/>
    <property type="molecule type" value="Genomic_DNA"/>
</dbReference>
<evidence type="ECO:0000313" key="4">
    <source>
        <dbReference type="Proteomes" id="UP000512167"/>
    </source>
</evidence>
<dbReference type="KEGG" id="tbk:HF295_04355"/>
<evidence type="ECO:0000313" key="3">
    <source>
        <dbReference type="EMBL" id="QLY40135.1"/>
    </source>
</evidence>
<dbReference type="Proteomes" id="UP000512167">
    <property type="component" value="Chromosome"/>
</dbReference>
<dbReference type="AlphaFoldDB" id="A0A7L6N554"/>
<protein>
    <submittedName>
        <fullName evidence="3">MGMT family protein</fullName>
    </submittedName>
</protein>
<dbReference type="Gene3D" id="1.10.10.10">
    <property type="entry name" value="Winged helix-like DNA-binding domain superfamily/Winged helix DNA-binding domain"/>
    <property type="match status" value="1"/>
</dbReference>
<dbReference type="InterPro" id="IPR036388">
    <property type="entry name" value="WH-like_DNA-bd_sf"/>
</dbReference>
<keyword evidence="4" id="KW-1185">Reference proteome</keyword>
<dbReference type="InterPro" id="IPR052520">
    <property type="entry name" value="ATL_DNA_repair"/>
</dbReference>
<organism evidence="3 4">
    <name type="scientific">Hujiaoplasma nucleasis</name>
    <dbReference type="NCBI Taxonomy" id="2725268"/>
    <lineage>
        <taxon>Bacteria</taxon>
        <taxon>Bacillati</taxon>
        <taxon>Mycoplasmatota</taxon>
        <taxon>Mollicutes</taxon>
        <taxon>Candidatus Izemoplasmatales</taxon>
        <taxon>Hujiaoplasmataceae</taxon>
        <taxon>Hujiaoplasma</taxon>
    </lineage>
</organism>
<evidence type="ECO:0000256" key="1">
    <source>
        <dbReference type="ARBA" id="ARBA00022763"/>
    </source>
</evidence>
<dbReference type="InterPro" id="IPR036217">
    <property type="entry name" value="MethylDNA_cys_MeTrfase_DNAb"/>
</dbReference>
<sequence>MEKFTLNVIEIIKAIPKGKVMTYGQIAFIAGNPFGARQVSRILHTLSVKEKLPWHRVINSKGQISLGGEMGFIQKSMLIDEDVEFKNDKINLRKYQYHHNLDWRENEN</sequence>
<dbReference type="InterPro" id="IPR014048">
    <property type="entry name" value="MethylDNA_cys_MeTrfase_DNA-bd"/>
</dbReference>
<dbReference type="SUPFAM" id="SSF46767">
    <property type="entry name" value="Methylated DNA-protein cysteine methyltransferase, C-terminal domain"/>
    <property type="match status" value="1"/>
</dbReference>
<name>A0A7L6N554_9MOLU</name>
<dbReference type="GO" id="GO:0003824">
    <property type="term" value="F:catalytic activity"/>
    <property type="evidence" value="ECO:0007669"/>
    <property type="project" value="InterPro"/>
</dbReference>
<reference evidence="3 4" key="1">
    <citation type="submission" date="2020-04" db="EMBL/GenBank/DDBJ databases">
        <authorList>
            <person name="Zheng R.K."/>
            <person name="Sun C.M."/>
        </authorList>
    </citation>
    <scope>NUCLEOTIDE SEQUENCE [LARGE SCALE GENOMIC DNA]</scope>
    <source>
        <strain evidence="4">zrk29</strain>
    </source>
</reference>
<evidence type="ECO:0000259" key="2">
    <source>
        <dbReference type="Pfam" id="PF01035"/>
    </source>
</evidence>
<dbReference type="GO" id="GO:0006281">
    <property type="term" value="P:DNA repair"/>
    <property type="evidence" value="ECO:0007669"/>
    <property type="project" value="InterPro"/>
</dbReference>
<dbReference type="Pfam" id="PF01035">
    <property type="entry name" value="DNA_binding_1"/>
    <property type="match status" value="1"/>
</dbReference>
<gene>
    <name evidence="3" type="ORF">HF295_04355</name>
</gene>
<accession>A0A7L6N554</accession>
<feature type="domain" description="Methylated-DNA-[protein]-cysteine S-methyltransferase DNA binding" evidence="2">
    <location>
        <begin position="4"/>
        <end position="81"/>
    </location>
</feature>
<dbReference type="PANTHER" id="PTHR42942">
    <property type="entry name" value="6-O-METHYLGUANINE DNA METHYLTRANSFERASE"/>
    <property type="match status" value="1"/>
</dbReference>
<keyword evidence="1" id="KW-0227">DNA damage</keyword>
<proteinExistence type="predicted"/>
<dbReference type="PANTHER" id="PTHR42942:SF1">
    <property type="entry name" value="ALKYLTRANSFERASE-LIKE PROTEIN 1"/>
    <property type="match status" value="1"/>
</dbReference>
<dbReference type="RefSeq" id="WP_312030958.1">
    <property type="nucleotide sequence ID" value="NZ_CP051151.1"/>
</dbReference>